<dbReference type="EMBL" id="CP141059">
    <property type="protein sequence ID" value="WQQ28452.1"/>
    <property type="molecule type" value="Genomic_DNA"/>
</dbReference>
<evidence type="ECO:0000256" key="4">
    <source>
        <dbReference type="ARBA" id="ARBA00022840"/>
    </source>
</evidence>
<dbReference type="InterPro" id="IPR050107">
    <property type="entry name" value="ABC_carbohydrate_import_ATPase"/>
</dbReference>
<dbReference type="GO" id="GO:0005524">
    <property type="term" value="F:ATP binding"/>
    <property type="evidence" value="ECO:0007669"/>
    <property type="project" value="UniProtKB-KW"/>
</dbReference>
<reference evidence="7" key="1">
    <citation type="submission" date="2023-12" db="EMBL/GenBank/DDBJ databases">
        <title>Novel species in genus Nocardioides.</title>
        <authorList>
            <person name="Zhou H."/>
        </authorList>
    </citation>
    <scope>NUCLEOTIDE SEQUENCE [LARGE SCALE GENOMIC DNA]</scope>
    <source>
        <strain evidence="7">HM61</strain>
    </source>
</reference>
<gene>
    <name evidence="6" type="ORF">SHK19_09505</name>
</gene>
<feature type="domain" description="ABC transporter" evidence="5">
    <location>
        <begin position="268"/>
        <end position="512"/>
    </location>
</feature>
<dbReference type="PROSITE" id="PS50893">
    <property type="entry name" value="ABC_TRANSPORTER_2"/>
    <property type="match status" value="2"/>
</dbReference>
<dbReference type="InterPro" id="IPR017871">
    <property type="entry name" value="ABC_transporter-like_CS"/>
</dbReference>
<dbReference type="PROSITE" id="PS00211">
    <property type="entry name" value="ABC_TRANSPORTER_1"/>
    <property type="match status" value="1"/>
</dbReference>
<dbReference type="SUPFAM" id="SSF52540">
    <property type="entry name" value="P-loop containing nucleoside triphosphate hydrolases"/>
    <property type="match status" value="2"/>
</dbReference>
<dbReference type="Pfam" id="PF00005">
    <property type="entry name" value="ABC_tran"/>
    <property type="match status" value="2"/>
</dbReference>
<keyword evidence="1" id="KW-0813">Transport</keyword>
<dbReference type="InterPro" id="IPR003439">
    <property type="entry name" value="ABC_transporter-like_ATP-bd"/>
</dbReference>
<dbReference type="Proteomes" id="UP001327225">
    <property type="component" value="Chromosome"/>
</dbReference>
<accession>A0ABZ0ZW12</accession>
<evidence type="ECO:0000256" key="2">
    <source>
        <dbReference type="ARBA" id="ARBA00022737"/>
    </source>
</evidence>
<dbReference type="InterPro" id="IPR027417">
    <property type="entry name" value="P-loop_NTPase"/>
</dbReference>
<sequence length="515" mass="55425">MTLSQLATDGVGSGHPVLTVRGLSKTFVSTRALNQVDFDLRAGEIHALVGQNGCGKSTLIKVLAGFHQPDPGVEIKLGGAEIDLSSTADAHRAGLRFVHQDLGLVGTLSTVENLMLGRRLSTGRGGRIRWAAERRDAVRRMRDLGYSFDVERPVAALGAAERTGVAIARALWDWEAARVLVVDEPTASLPREEVAVLFAALERVREAGLGVIYVSHRLDEIFAIGDRVTVLRDGVRVGTWDVDAIDQDGLVRSMIGDEKLRPPHDHTVDPTDGEVALAVTGLNGTVVEDVDLRVRRGEVVGIAGLTGSGREELLSLIFGVASRSGDVRLDGRPVPANPRRAMRAGLALVPADRRGEGAILEMPVRENFGLTDLRRFATRFGYLSRGREVKEVKEWIRRLDVRPPLPEALFGALSGGNQQKVVLAKWLRRQPAVLLLDEPSQGVDVGAKAVIHALAREVAADGACVVIASSDDSELCDTCDRVVVMRDGRIVAEVAGSRLTTEELSRLQLGLAATA</sequence>
<evidence type="ECO:0000259" key="5">
    <source>
        <dbReference type="PROSITE" id="PS50893"/>
    </source>
</evidence>
<dbReference type="CDD" id="cd03216">
    <property type="entry name" value="ABC_Carb_Monos_I"/>
    <property type="match status" value="1"/>
</dbReference>
<organism evidence="6 7">
    <name type="scientific">Nocardioides bizhenqiangii</name>
    <dbReference type="NCBI Taxonomy" id="3095076"/>
    <lineage>
        <taxon>Bacteria</taxon>
        <taxon>Bacillati</taxon>
        <taxon>Actinomycetota</taxon>
        <taxon>Actinomycetes</taxon>
        <taxon>Propionibacteriales</taxon>
        <taxon>Nocardioidaceae</taxon>
        <taxon>Nocardioides</taxon>
    </lineage>
</organism>
<evidence type="ECO:0000313" key="6">
    <source>
        <dbReference type="EMBL" id="WQQ28452.1"/>
    </source>
</evidence>
<dbReference type="CDD" id="cd03215">
    <property type="entry name" value="ABC_Carb_Monos_II"/>
    <property type="match status" value="1"/>
</dbReference>
<keyword evidence="2" id="KW-0677">Repeat</keyword>
<keyword evidence="7" id="KW-1185">Reference proteome</keyword>
<dbReference type="Gene3D" id="3.40.50.300">
    <property type="entry name" value="P-loop containing nucleotide triphosphate hydrolases"/>
    <property type="match status" value="2"/>
</dbReference>
<evidence type="ECO:0000256" key="1">
    <source>
        <dbReference type="ARBA" id="ARBA00022448"/>
    </source>
</evidence>
<dbReference type="InterPro" id="IPR003593">
    <property type="entry name" value="AAA+_ATPase"/>
</dbReference>
<name>A0ABZ0ZW12_9ACTN</name>
<feature type="domain" description="ABC transporter" evidence="5">
    <location>
        <begin position="18"/>
        <end position="258"/>
    </location>
</feature>
<dbReference type="PANTHER" id="PTHR43790:SF9">
    <property type="entry name" value="GALACTOFURANOSE TRANSPORTER ATP-BINDING PROTEIN YTFR"/>
    <property type="match status" value="1"/>
</dbReference>
<keyword evidence="3" id="KW-0547">Nucleotide-binding</keyword>
<dbReference type="RefSeq" id="WP_322457248.1">
    <property type="nucleotide sequence ID" value="NZ_CP141059.1"/>
</dbReference>
<dbReference type="SMART" id="SM00382">
    <property type="entry name" value="AAA"/>
    <property type="match status" value="2"/>
</dbReference>
<evidence type="ECO:0000313" key="7">
    <source>
        <dbReference type="Proteomes" id="UP001327225"/>
    </source>
</evidence>
<keyword evidence="4 6" id="KW-0067">ATP-binding</keyword>
<dbReference type="PANTHER" id="PTHR43790">
    <property type="entry name" value="CARBOHYDRATE TRANSPORT ATP-BINDING PROTEIN MG119-RELATED"/>
    <property type="match status" value="1"/>
</dbReference>
<protein>
    <submittedName>
        <fullName evidence="6">Sugar ABC transporter ATP-binding protein</fullName>
    </submittedName>
</protein>
<proteinExistence type="predicted"/>
<evidence type="ECO:0000256" key="3">
    <source>
        <dbReference type="ARBA" id="ARBA00022741"/>
    </source>
</evidence>